<dbReference type="RefSeq" id="XP_001482259.2">
    <property type="nucleotide sequence ID" value="XM_001482209.1"/>
</dbReference>
<dbReference type="InterPro" id="IPR044399">
    <property type="entry name" value="Mb-like_M"/>
</dbReference>
<dbReference type="GO" id="GO:0020037">
    <property type="term" value="F:heme binding"/>
    <property type="evidence" value="ECO:0007669"/>
    <property type="project" value="InterPro"/>
</dbReference>
<feature type="region of interest" description="Disordered" evidence="1">
    <location>
        <begin position="186"/>
        <end position="385"/>
    </location>
</feature>
<feature type="compositionally biased region" description="Polar residues" evidence="1">
    <location>
        <begin position="480"/>
        <end position="494"/>
    </location>
</feature>
<evidence type="ECO:0000313" key="3">
    <source>
        <dbReference type="Proteomes" id="UP000001997"/>
    </source>
</evidence>
<name>A5DPS8_PICGU</name>
<dbReference type="CDD" id="cd01040">
    <property type="entry name" value="Mb-like"/>
    <property type="match status" value="1"/>
</dbReference>
<gene>
    <name evidence="2" type="ORF">PGUG_05279</name>
</gene>
<dbReference type="PANTHER" id="PTHR43396">
    <property type="entry name" value="FLAVOHEMOPROTEIN"/>
    <property type="match status" value="1"/>
</dbReference>
<dbReference type="SUPFAM" id="SSF46458">
    <property type="entry name" value="Globin-like"/>
    <property type="match status" value="1"/>
</dbReference>
<dbReference type="InterPro" id="IPR009050">
    <property type="entry name" value="Globin-like_sf"/>
</dbReference>
<feature type="compositionally biased region" description="Polar residues" evidence="1">
    <location>
        <begin position="609"/>
        <end position="627"/>
    </location>
</feature>
<feature type="compositionally biased region" description="Polar residues" evidence="1">
    <location>
        <begin position="435"/>
        <end position="444"/>
    </location>
</feature>
<keyword evidence="3" id="KW-1185">Reference proteome</keyword>
<dbReference type="GO" id="GO:0071500">
    <property type="term" value="P:cellular response to nitrosative stress"/>
    <property type="evidence" value="ECO:0007669"/>
    <property type="project" value="TreeGrafter"/>
</dbReference>
<evidence type="ECO:0000313" key="2">
    <source>
        <dbReference type="EMBL" id="EDK41181.2"/>
    </source>
</evidence>
<feature type="compositionally biased region" description="Low complexity" evidence="1">
    <location>
        <begin position="447"/>
        <end position="459"/>
    </location>
</feature>
<feature type="compositionally biased region" description="Low complexity" evidence="1">
    <location>
        <begin position="204"/>
        <end position="217"/>
    </location>
</feature>
<feature type="compositionally biased region" description="Low complexity" evidence="1">
    <location>
        <begin position="628"/>
        <end position="638"/>
    </location>
</feature>
<organism evidence="2 3">
    <name type="scientific">Meyerozyma guilliermondii (strain ATCC 6260 / CBS 566 / DSM 6381 / JCM 1539 / NBRC 10279 / NRRL Y-324)</name>
    <name type="common">Yeast</name>
    <name type="synonym">Candida guilliermondii</name>
    <dbReference type="NCBI Taxonomy" id="294746"/>
    <lineage>
        <taxon>Eukaryota</taxon>
        <taxon>Fungi</taxon>
        <taxon>Dikarya</taxon>
        <taxon>Ascomycota</taxon>
        <taxon>Saccharomycotina</taxon>
        <taxon>Pichiomycetes</taxon>
        <taxon>Debaryomycetaceae</taxon>
        <taxon>Meyerozyma</taxon>
    </lineage>
</organism>
<proteinExistence type="predicted"/>
<dbReference type="PANTHER" id="PTHR43396:SF6">
    <property type="entry name" value="ABL201WP"/>
    <property type="match status" value="1"/>
</dbReference>
<evidence type="ECO:0000256" key="1">
    <source>
        <dbReference type="SAM" id="MobiDB-lite"/>
    </source>
</evidence>
<feature type="region of interest" description="Disordered" evidence="1">
    <location>
        <begin position="400"/>
        <end position="514"/>
    </location>
</feature>
<feature type="compositionally biased region" description="Basic and acidic residues" evidence="1">
    <location>
        <begin position="266"/>
        <end position="275"/>
    </location>
</feature>
<dbReference type="OMA" id="ATEARQF"/>
<dbReference type="VEuPathDB" id="FungiDB:PGUG_05279"/>
<protein>
    <submittedName>
        <fullName evidence="2">Uncharacterized protein</fullName>
    </submittedName>
</protein>
<feature type="compositionally biased region" description="Low complexity" evidence="1">
    <location>
        <begin position="501"/>
        <end position="511"/>
    </location>
</feature>
<dbReference type="HOGENOM" id="CLU_347492_0_0_1"/>
<dbReference type="eggNOG" id="ENOG502RS13">
    <property type="taxonomic scope" value="Eukaryota"/>
</dbReference>
<dbReference type="GO" id="GO:0019825">
    <property type="term" value="F:oxygen binding"/>
    <property type="evidence" value="ECO:0007669"/>
    <property type="project" value="InterPro"/>
</dbReference>
<feature type="compositionally biased region" description="Polar residues" evidence="1">
    <location>
        <begin position="587"/>
        <end position="596"/>
    </location>
</feature>
<dbReference type="GeneID" id="5124304"/>
<feature type="compositionally biased region" description="Polar residues" evidence="1">
    <location>
        <begin position="679"/>
        <end position="688"/>
    </location>
</feature>
<feature type="region of interest" description="Disordered" evidence="1">
    <location>
        <begin position="677"/>
        <end position="716"/>
    </location>
</feature>
<dbReference type="KEGG" id="pgu:PGUG_05279"/>
<dbReference type="GO" id="GO:0071949">
    <property type="term" value="F:FAD binding"/>
    <property type="evidence" value="ECO:0007669"/>
    <property type="project" value="TreeGrafter"/>
</dbReference>
<dbReference type="GO" id="GO:0046210">
    <property type="term" value="P:nitric oxide catabolic process"/>
    <property type="evidence" value="ECO:0007669"/>
    <property type="project" value="TreeGrafter"/>
</dbReference>
<dbReference type="Proteomes" id="UP000001997">
    <property type="component" value="Unassembled WGS sequence"/>
</dbReference>
<accession>A5DPS8</accession>
<dbReference type="InterPro" id="IPR012292">
    <property type="entry name" value="Globin/Proto"/>
</dbReference>
<dbReference type="Gene3D" id="1.10.490.10">
    <property type="entry name" value="Globins"/>
    <property type="match status" value="1"/>
</dbReference>
<feature type="compositionally biased region" description="Low complexity" evidence="1">
    <location>
        <begin position="597"/>
        <end position="608"/>
    </location>
</feature>
<dbReference type="OrthoDB" id="4025615at2759"/>
<dbReference type="AlphaFoldDB" id="A5DPS8"/>
<sequence>MTSLQLAESDVNRIRNSWADLQTNNRYHKDQFISRLFANLIAGNAELKSVFYSDSIVREQSTLFGDLLNMGVVYLDEIPTLDRFMNQFFREHLNMVDVAVHYLEPMGVALIQTFRQWLGKGKFDSDLESKWIQLYIYIANSLLQFSEDDSDVDDAPSTPTDAPQTTSLLDRTNTIEFQISSNDKYRGFRRNDQSCPEPIAIKVPTTFSTPTSTPAPSIRGSIRSVSESTSDNSDDEKFDPRRRSRRRRSPESDAEPMLTPRSSRRPSIDIKRESVEPPAQEEISPVAEEAPVAPIEQPDARKMGFARAPRVITDAFDKDDDFAESDKSFGFDPRQTSRRKSRSPSSEVESEEDVAPLFTANREEEKALPETPVEPKASRFDHTSFGIKGLAPIVEGDFDDDAASSRYASDEDNSSSNYGDSLADKSSSDMDEVSSGVSTLSLHNSDFRSSIGSSSSPPMRSHKSNHRQQSSMASDFTDVSVPSTSPKLLSSANMPSAKAMLSPTPSLLSLPKHQDSTQMRQRVSLGFMRSSFVLKKEMEQLGYNQPEHVDLAKPPTIPAAVSSSNPYGNMSHNGSRTSHAVRLQSFSSSDLQSRVHSSTTLGTNNGSSAKNVGTTKYPTRSSPVLNASSASLSTSRGSMMAEKKSLKSRFSKMFKSKKKDSSLTSASVDDLASMMSAGSEDSTMSGFSFLSKRGSSETSRTRGAKNRQRYNVSSVPYNVLLPQKPIRRIPA</sequence>
<feature type="region of interest" description="Disordered" evidence="1">
    <location>
        <begin position="149"/>
        <end position="173"/>
    </location>
</feature>
<dbReference type="InParanoid" id="A5DPS8"/>
<reference evidence="2 3" key="1">
    <citation type="journal article" date="2009" name="Nature">
        <title>Evolution of pathogenicity and sexual reproduction in eight Candida genomes.</title>
        <authorList>
            <person name="Butler G."/>
            <person name="Rasmussen M.D."/>
            <person name="Lin M.F."/>
            <person name="Santos M.A."/>
            <person name="Sakthikumar S."/>
            <person name="Munro C.A."/>
            <person name="Rheinbay E."/>
            <person name="Grabherr M."/>
            <person name="Forche A."/>
            <person name="Reedy J.L."/>
            <person name="Agrafioti I."/>
            <person name="Arnaud M.B."/>
            <person name="Bates S."/>
            <person name="Brown A.J."/>
            <person name="Brunke S."/>
            <person name="Costanzo M.C."/>
            <person name="Fitzpatrick D.A."/>
            <person name="de Groot P.W."/>
            <person name="Harris D."/>
            <person name="Hoyer L.L."/>
            <person name="Hube B."/>
            <person name="Klis F.M."/>
            <person name="Kodira C."/>
            <person name="Lennard N."/>
            <person name="Logue M.E."/>
            <person name="Martin R."/>
            <person name="Neiman A.M."/>
            <person name="Nikolaou E."/>
            <person name="Quail M.A."/>
            <person name="Quinn J."/>
            <person name="Santos M.C."/>
            <person name="Schmitzberger F.F."/>
            <person name="Sherlock G."/>
            <person name="Shah P."/>
            <person name="Silverstein K.A."/>
            <person name="Skrzypek M.S."/>
            <person name="Soll D."/>
            <person name="Staggs R."/>
            <person name="Stansfield I."/>
            <person name="Stumpf M.P."/>
            <person name="Sudbery P.E."/>
            <person name="Srikantha T."/>
            <person name="Zeng Q."/>
            <person name="Berman J."/>
            <person name="Berriman M."/>
            <person name="Heitman J."/>
            <person name="Gow N.A."/>
            <person name="Lorenz M.C."/>
            <person name="Birren B.W."/>
            <person name="Kellis M."/>
            <person name="Cuomo C.A."/>
        </authorList>
    </citation>
    <scope>NUCLEOTIDE SEQUENCE [LARGE SCALE GENOMIC DNA]</scope>
    <source>
        <strain evidence="3">ATCC 6260 / CBS 566 / DSM 6381 / JCM 1539 / NBRC 10279 / NRRL Y-324</strain>
    </source>
</reference>
<feature type="region of interest" description="Disordered" evidence="1">
    <location>
        <begin position="587"/>
        <end position="644"/>
    </location>
</feature>
<dbReference type="EMBL" id="CH408161">
    <property type="protein sequence ID" value="EDK41181.2"/>
    <property type="molecule type" value="Genomic_DNA"/>
</dbReference>
<feature type="compositionally biased region" description="Polar residues" evidence="1">
    <location>
        <begin position="157"/>
        <end position="173"/>
    </location>
</feature>
<dbReference type="GO" id="GO:0008941">
    <property type="term" value="F:nitric oxide dioxygenase NAD(P)H activity"/>
    <property type="evidence" value="ECO:0007669"/>
    <property type="project" value="TreeGrafter"/>
</dbReference>